<organism evidence="1 2">
    <name type="scientific">Linum trigynum</name>
    <dbReference type="NCBI Taxonomy" id="586398"/>
    <lineage>
        <taxon>Eukaryota</taxon>
        <taxon>Viridiplantae</taxon>
        <taxon>Streptophyta</taxon>
        <taxon>Embryophyta</taxon>
        <taxon>Tracheophyta</taxon>
        <taxon>Spermatophyta</taxon>
        <taxon>Magnoliopsida</taxon>
        <taxon>eudicotyledons</taxon>
        <taxon>Gunneridae</taxon>
        <taxon>Pentapetalae</taxon>
        <taxon>rosids</taxon>
        <taxon>fabids</taxon>
        <taxon>Malpighiales</taxon>
        <taxon>Linaceae</taxon>
        <taxon>Linum</taxon>
    </lineage>
</organism>
<reference evidence="1 2" key="1">
    <citation type="submission" date="2024-04" db="EMBL/GenBank/DDBJ databases">
        <authorList>
            <person name="Fracassetti M."/>
        </authorList>
    </citation>
    <scope>NUCLEOTIDE SEQUENCE [LARGE SCALE GENOMIC DNA]</scope>
</reference>
<proteinExistence type="predicted"/>
<accession>A0AAV2CNY5</accession>
<dbReference type="EMBL" id="OZ034813">
    <property type="protein sequence ID" value="CAL1357617.1"/>
    <property type="molecule type" value="Genomic_DNA"/>
</dbReference>
<dbReference type="AlphaFoldDB" id="A0AAV2CNY5"/>
<name>A0AAV2CNY5_9ROSI</name>
<keyword evidence="2" id="KW-1185">Reference proteome</keyword>
<gene>
    <name evidence="1" type="ORF">LTRI10_LOCUS5233</name>
</gene>
<dbReference type="Proteomes" id="UP001497516">
    <property type="component" value="Chromosome 1"/>
</dbReference>
<evidence type="ECO:0000313" key="2">
    <source>
        <dbReference type="Proteomes" id="UP001497516"/>
    </source>
</evidence>
<protein>
    <submittedName>
        <fullName evidence="1">Uncharacterized protein</fullName>
    </submittedName>
</protein>
<evidence type="ECO:0000313" key="1">
    <source>
        <dbReference type="EMBL" id="CAL1357617.1"/>
    </source>
</evidence>
<sequence>MTTHCWHPKRRTWENLGPCRIQGNWGRSPELGIMIYPLLRALGAGEAVPLNLPHALESLTVSLSDGRRRR</sequence>